<protein>
    <submittedName>
        <fullName evidence="4">GAK5 protein</fullName>
    </submittedName>
</protein>
<evidence type="ECO:0000259" key="3">
    <source>
        <dbReference type="PROSITE" id="PS50158"/>
    </source>
</evidence>
<dbReference type="PROSITE" id="PS50158">
    <property type="entry name" value="ZF_CCHC"/>
    <property type="match status" value="1"/>
</dbReference>
<dbReference type="Gene3D" id="4.10.60.10">
    <property type="entry name" value="Zinc finger, CCHC-type"/>
    <property type="match status" value="1"/>
</dbReference>
<dbReference type="Proteomes" id="UP000545574">
    <property type="component" value="Unassembled WGS sequence"/>
</dbReference>
<evidence type="ECO:0000256" key="1">
    <source>
        <dbReference type="PROSITE-ProRule" id="PRU00047"/>
    </source>
</evidence>
<dbReference type="SUPFAM" id="SSF57756">
    <property type="entry name" value="Retrovirus zinc finger-like domains"/>
    <property type="match status" value="1"/>
</dbReference>
<proteinExistence type="predicted"/>
<dbReference type="GO" id="GO:0008270">
    <property type="term" value="F:zinc ion binding"/>
    <property type="evidence" value="ECO:0007669"/>
    <property type="project" value="UniProtKB-KW"/>
</dbReference>
<comment type="caution">
    <text evidence="4">The sequence shown here is derived from an EMBL/GenBank/DDBJ whole genome shotgun (WGS) entry which is preliminary data.</text>
</comment>
<organism evidence="4 5">
    <name type="scientific">Panurus biarmicus</name>
    <name type="common">Bearded tit</name>
    <dbReference type="NCBI Taxonomy" id="181101"/>
    <lineage>
        <taxon>Eukaryota</taxon>
        <taxon>Metazoa</taxon>
        <taxon>Chordata</taxon>
        <taxon>Craniata</taxon>
        <taxon>Vertebrata</taxon>
        <taxon>Euteleostomi</taxon>
        <taxon>Archelosauria</taxon>
        <taxon>Archosauria</taxon>
        <taxon>Dinosauria</taxon>
        <taxon>Saurischia</taxon>
        <taxon>Theropoda</taxon>
        <taxon>Coelurosauria</taxon>
        <taxon>Aves</taxon>
        <taxon>Neognathae</taxon>
        <taxon>Neoaves</taxon>
        <taxon>Telluraves</taxon>
        <taxon>Australaves</taxon>
        <taxon>Passeriformes</taxon>
        <taxon>Sylvioidea</taxon>
        <taxon>Sylviidae</taxon>
        <taxon>Sylviidae incertae sedis</taxon>
        <taxon>Panurus</taxon>
    </lineage>
</organism>
<feature type="non-terminal residue" evidence="4">
    <location>
        <position position="109"/>
    </location>
</feature>
<accession>A0A7K6MJ93</accession>
<evidence type="ECO:0000313" key="5">
    <source>
        <dbReference type="Proteomes" id="UP000545574"/>
    </source>
</evidence>
<sequence length="109" mass="12567">MIQTFVAIRDSSRTAEVCFSCGKPRHFKRHCPALKEERPKSTVMCSQCLHFSNQCYSKYDFKGRQIQGNQNRRAGQRHTQTPMPQPLQMLPLQMPTLQVPNRGSLQVFA</sequence>
<keyword evidence="1" id="KW-0862">Zinc</keyword>
<dbReference type="AlphaFoldDB" id="A0A7K6MJ93"/>
<gene>
    <name evidence="4" type="primary">Ervk5_0</name>
    <name evidence="4" type="ORF">PANBIA_R13934</name>
</gene>
<keyword evidence="5" id="KW-1185">Reference proteome</keyword>
<name>A0A7K6MJ93_PANBI</name>
<dbReference type="EMBL" id="VZRT01001641">
    <property type="protein sequence ID" value="NWW37187.1"/>
    <property type="molecule type" value="Genomic_DNA"/>
</dbReference>
<dbReference type="GO" id="GO:0003676">
    <property type="term" value="F:nucleic acid binding"/>
    <property type="evidence" value="ECO:0007669"/>
    <property type="project" value="InterPro"/>
</dbReference>
<feature type="domain" description="CCHC-type" evidence="3">
    <location>
        <begin position="18"/>
        <end position="32"/>
    </location>
</feature>
<keyword evidence="1" id="KW-0863">Zinc-finger</keyword>
<reference evidence="4 5" key="1">
    <citation type="submission" date="2019-09" db="EMBL/GenBank/DDBJ databases">
        <title>Bird 10,000 Genomes (B10K) Project - Family phase.</title>
        <authorList>
            <person name="Zhang G."/>
        </authorList>
    </citation>
    <scope>NUCLEOTIDE SEQUENCE [LARGE SCALE GENOMIC DNA]</scope>
    <source>
        <strain evidence="4">B10K-DU-030-18</strain>
    </source>
</reference>
<feature type="region of interest" description="Disordered" evidence="2">
    <location>
        <begin position="66"/>
        <end position="87"/>
    </location>
</feature>
<keyword evidence="1" id="KW-0479">Metal-binding</keyword>
<dbReference type="InterPro" id="IPR036875">
    <property type="entry name" value="Znf_CCHC_sf"/>
</dbReference>
<evidence type="ECO:0000256" key="2">
    <source>
        <dbReference type="SAM" id="MobiDB-lite"/>
    </source>
</evidence>
<dbReference type="InterPro" id="IPR001878">
    <property type="entry name" value="Znf_CCHC"/>
</dbReference>
<evidence type="ECO:0000313" key="4">
    <source>
        <dbReference type="EMBL" id="NWW37187.1"/>
    </source>
</evidence>
<feature type="non-terminal residue" evidence="4">
    <location>
        <position position="1"/>
    </location>
</feature>
<dbReference type="SMART" id="SM00343">
    <property type="entry name" value="ZnF_C2HC"/>
    <property type="match status" value="1"/>
</dbReference>